<evidence type="ECO:0000313" key="3">
    <source>
        <dbReference type="Proteomes" id="UP000007488"/>
    </source>
</evidence>
<dbReference type="RefSeq" id="WP_013625152.1">
    <property type="nucleotide sequence ID" value="NC_015172.1"/>
</dbReference>
<dbReference type="InterPro" id="IPR024320">
    <property type="entry name" value="LPG_synthase_C"/>
</dbReference>
<feature type="domain" description="Phosphatidylglycerol lysyltransferase C-terminal" evidence="1">
    <location>
        <begin position="23"/>
        <end position="293"/>
    </location>
</feature>
<dbReference type="Gene3D" id="3.40.630.30">
    <property type="match status" value="1"/>
</dbReference>
<dbReference type="Proteomes" id="UP000007488">
    <property type="component" value="Chromosome"/>
</dbReference>
<dbReference type="PANTHER" id="PTHR41373:SF1">
    <property type="entry name" value="PHOSPHATIDYLGLYCEROL LYSYLTRANSFERASE C-TERMINAL DOMAIN-CONTAINING PROTEIN"/>
    <property type="match status" value="1"/>
</dbReference>
<evidence type="ECO:0000313" key="2">
    <source>
        <dbReference type="EMBL" id="ADY56285.1"/>
    </source>
</evidence>
<dbReference type="eggNOG" id="COG4866">
    <property type="taxonomic scope" value="Bacteria"/>
</dbReference>
<dbReference type="OrthoDB" id="9765580at2"/>
<dbReference type="SUPFAM" id="SSF55729">
    <property type="entry name" value="Acyl-CoA N-acyltransferases (Nat)"/>
    <property type="match status" value="2"/>
</dbReference>
<sequence>MITFKEIEISDKGWIDAILNAADRPGCHYNFTNMFAWGNIYQYRVAKLENCLVVKGWSLEGVPYYLYPAGEGDYPKVLEAMVEDAASSGNEFRLAGLSDENIAEINTLFPDKFEYAKVRDSYDYVYLLDKLVTLSGRNLSAKRNHINHFKRDNNWAFEQVSSENIGECWEMTVEWCNRRKCQYDIQLENESCAVRQCFDHFFELGLEGGLIRSGGRVIAYTMGEKLNSDTYDIHIEKAFDEIQGAYQIINHEFAIFIQENHPELIYVNREEDMGQEGLRKAKLSYHPVRMEEKSWGKFAG</sequence>
<proteinExistence type="predicted"/>
<dbReference type="KEGG" id="sgy:Sgly_1990"/>
<dbReference type="EMBL" id="CP002547">
    <property type="protein sequence ID" value="ADY56285.1"/>
    <property type="molecule type" value="Genomic_DNA"/>
</dbReference>
<dbReference type="PIRSF" id="PIRSF018688">
    <property type="entry name" value="UCP018688"/>
    <property type="match status" value="1"/>
</dbReference>
<protein>
    <recommendedName>
        <fullName evidence="1">Phosphatidylglycerol lysyltransferase C-terminal domain-containing protein</fullName>
    </recommendedName>
</protein>
<evidence type="ECO:0000259" key="1">
    <source>
        <dbReference type="Pfam" id="PF09924"/>
    </source>
</evidence>
<dbReference type="InterPro" id="IPR016181">
    <property type="entry name" value="Acyl_CoA_acyltransferase"/>
</dbReference>
<gene>
    <name evidence="2" type="ordered locus">Sgly_1990</name>
</gene>
<dbReference type="AlphaFoldDB" id="F0T1E4"/>
<reference evidence="2 3" key="1">
    <citation type="journal article" date="2011" name="Stand. Genomic Sci.">
        <title>Complete genome sequence of Syntrophobotulus glycolicus type strain (FlGlyR).</title>
        <authorList>
            <person name="Han C."/>
            <person name="Mwirichia R."/>
            <person name="Chertkov O."/>
            <person name="Held B."/>
            <person name="Lapidus A."/>
            <person name="Nolan M."/>
            <person name="Lucas S."/>
            <person name="Hammon N."/>
            <person name="Deshpande S."/>
            <person name="Cheng J.F."/>
            <person name="Tapia R."/>
            <person name="Goodwin L."/>
            <person name="Pitluck S."/>
            <person name="Huntemann M."/>
            <person name="Liolios K."/>
            <person name="Ivanova N."/>
            <person name="Pagani I."/>
            <person name="Mavromatis K."/>
            <person name="Ovchinikova G."/>
            <person name="Pati A."/>
            <person name="Chen A."/>
            <person name="Palaniappan K."/>
            <person name="Land M."/>
            <person name="Hauser L."/>
            <person name="Brambilla E.M."/>
            <person name="Rohde M."/>
            <person name="Spring S."/>
            <person name="Sikorski J."/>
            <person name="Goker M."/>
            <person name="Woyke T."/>
            <person name="Bristow J."/>
            <person name="Eisen J.A."/>
            <person name="Markowitz V."/>
            <person name="Hugenholtz P."/>
            <person name="Kyrpides N.C."/>
            <person name="Klenk H.P."/>
            <person name="Detter J.C."/>
        </authorList>
    </citation>
    <scope>NUCLEOTIDE SEQUENCE [LARGE SCALE GENOMIC DNA]</scope>
    <source>
        <strain evidence="3">DSM 8271 / FlGlyR</strain>
    </source>
</reference>
<dbReference type="PANTHER" id="PTHR41373">
    <property type="entry name" value="DUF2156 DOMAIN-CONTAINING PROTEIN"/>
    <property type="match status" value="1"/>
</dbReference>
<dbReference type="Pfam" id="PF09924">
    <property type="entry name" value="LPG_synthase_C"/>
    <property type="match status" value="1"/>
</dbReference>
<organism evidence="2 3">
    <name type="scientific">Syntrophobotulus glycolicus (strain DSM 8271 / FlGlyR)</name>
    <dbReference type="NCBI Taxonomy" id="645991"/>
    <lineage>
        <taxon>Bacteria</taxon>
        <taxon>Bacillati</taxon>
        <taxon>Bacillota</taxon>
        <taxon>Clostridia</taxon>
        <taxon>Eubacteriales</taxon>
        <taxon>Desulfitobacteriaceae</taxon>
        <taxon>Syntrophobotulus</taxon>
    </lineage>
</organism>
<dbReference type="STRING" id="645991.Sgly_1990"/>
<accession>F0T1E4</accession>
<dbReference type="InterPro" id="IPR016732">
    <property type="entry name" value="UCP018688"/>
</dbReference>
<name>F0T1E4_SYNGF</name>
<keyword evidence="3" id="KW-1185">Reference proteome</keyword>
<reference evidence="3" key="2">
    <citation type="submission" date="2011-02" db="EMBL/GenBank/DDBJ databases">
        <title>The complete genome of Syntrophobotulus glycolicus DSM 8271.</title>
        <authorList>
            <person name="Lucas S."/>
            <person name="Copeland A."/>
            <person name="Lapidus A."/>
            <person name="Bruce D."/>
            <person name="Goodwin L."/>
            <person name="Pitluck S."/>
            <person name="Kyrpides N."/>
            <person name="Mavromatis K."/>
            <person name="Pagani I."/>
            <person name="Ivanova N."/>
            <person name="Mikhailova N."/>
            <person name="Chertkov O."/>
            <person name="Held B."/>
            <person name="Detter J.C."/>
            <person name="Tapia R."/>
            <person name="Han C."/>
            <person name="Land M."/>
            <person name="Hauser L."/>
            <person name="Markowitz V."/>
            <person name="Cheng J.-F."/>
            <person name="Hugenholtz P."/>
            <person name="Woyke T."/>
            <person name="Wu D."/>
            <person name="Spring S."/>
            <person name="Schroeder M."/>
            <person name="Brambilla E."/>
            <person name="Klenk H.-P."/>
            <person name="Eisen J.A."/>
        </authorList>
    </citation>
    <scope>NUCLEOTIDE SEQUENCE [LARGE SCALE GENOMIC DNA]</scope>
    <source>
        <strain evidence="3">DSM 8271 / FlGlyR</strain>
    </source>
</reference>
<dbReference type="HOGENOM" id="CLU_058411_0_0_9"/>